<name>A0A2K6EE86_PROCO</name>
<dbReference type="SUPFAM" id="SSF48340">
    <property type="entry name" value="Interferon-induced guanylate-binding protein 1 (GBP1), C-terminal domain"/>
    <property type="match status" value="1"/>
</dbReference>
<keyword evidence="5" id="KW-0342">GTP-binding</keyword>
<evidence type="ECO:0000256" key="1">
    <source>
        <dbReference type="ARBA" id="ARBA00022588"/>
    </source>
</evidence>
<dbReference type="GO" id="GO:0003924">
    <property type="term" value="F:GTPase activity"/>
    <property type="evidence" value="ECO:0007669"/>
    <property type="project" value="InterPro"/>
</dbReference>
<evidence type="ECO:0000313" key="10">
    <source>
        <dbReference type="Proteomes" id="UP000233160"/>
    </source>
</evidence>
<feature type="domain" description="GB1/RHD3-type G" evidence="8">
    <location>
        <begin position="35"/>
        <end position="277"/>
    </location>
</feature>
<evidence type="ECO:0000256" key="2">
    <source>
        <dbReference type="ARBA" id="ARBA00022741"/>
    </source>
</evidence>
<dbReference type="STRING" id="379532.ENSPCOP00000000028"/>
<reference evidence="9" key="1">
    <citation type="submission" date="2025-08" db="UniProtKB">
        <authorList>
            <consortium name="Ensembl"/>
        </authorList>
    </citation>
    <scope>IDENTIFICATION</scope>
</reference>
<sequence length="625" mass="72041">MASKIHLPGPVCLIENNREKLRVNPEALKMLSAITQPVVVVAIVGLYRTGKSYLMNKLAGKNKGFRLGSTVRSETKGIWMWCVPHPSKLDHTLVLLDTEGLGDVEKVNLKNDCWIFALAVLLSSAFLYNNMNTINHQALEQLHYVTELTELIRTKSCPGLDDVENSTEFVSFFPDFVWIVRDFTLELELDGHPITEDEYLENALKLIPGENPQIQNSNMPRVCIRHFFPKRKCFVFDWPTSDKKLLQHIEEVPEDQLHHNFQEQSRNFCSYIFTHAKTKRLREGILVTGRRLGTLVVTYVDAINSGAVPCVENAVTTLAQLENSAAVQRAADHYSQHMAQRVRLPTDTLQELLDVHAACEREAIAAFMEHSFKDDDGEFQKNLAIKMEEKMEDFLQQNEEASKKYCEAELTHLSQPLMESILRGTFHIPGGHKLYLEARKKVEWDYELVPRKGVKANEVLQSFLQSQAVTEESILLSDKALTAGEKAIAAERAMKEAAEKEMLMQRQKQKELQQMMEAQERSFREHIGQIENKIERERQDRKREYEKMLEQQLKVHEVLFNAGFTEKSKENKKEIQLLTEKTKPTENEKYPALPGNFEMVYQAVLQSFIKKLNRKAWKYLESLFD</sequence>
<evidence type="ECO:0000256" key="7">
    <source>
        <dbReference type="SAM" id="Coils"/>
    </source>
</evidence>
<dbReference type="Ensembl" id="ENSPCOT00000000053.1">
    <property type="protein sequence ID" value="ENSPCOP00000000028.1"/>
    <property type="gene ID" value="ENSPCOG00000000054.1"/>
</dbReference>
<dbReference type="InterPro" id="IPR037684">
    <property type="entry name" value="GBP_C"/>
</dbReference>
<comment type="similarity">
    <text evidence="6">Belongs to the TRAFAC class dynamin-like GTPase superfamily. GB1/RHD3 GTPase family.</text>
</comment>
<evidence type="ECO:0000256" key="3">
    <source>
        <dbReference type="ARBA" id="ARBA00022801"/>
    </source>
</evidence>
<evidence type="ECO:0000256" key="4">
    <source>
        <dbReference type="ARBA" id="ARBA00022859"/>
    </source>
</evidence>
<dbReference type="AlphaFoldDB" id="A0A2K6EE86"/>
<dbReference type="Proteomes" id="UP000233160">
    <property type="component" value="Unassembled WGS sequence"/>
</dbReference>
<dbReference type="GO" id="GO:0045087">
    <property type="term" value="P:innate immune response"/>
    <property type="evidence" value="ECO:0007669"/>
    <property type="project" value="UniProtKB-KW"/>
</dbReference>
<dbReference type="KEGG" id="pcoq:105823767"/>
<dbReference type="Gene3D" id="1.20.1000.10">
    <property type="entry name" value="Guanylate-binding protein, C-terminal domain"/>
    <property type="match status" value="1"/>
</dbReference>
<keyword evidence="7" id="KW-0175">Coiled coil</keyword>
<proteinExistence type="inferred from homology"/>
<dbReference type="SUPFAM" id="SSF52540">
    <property type="entry name" value="P-loop containing nucleoside triphosphate hydrolases"/>
    <property type="match status" value="1"/>
</dbReference>
<dbReference type="FunFam" id="1.20.1000.10:FF:000001">
    <property type="entry name" value="Guanylate binding protein 1"/>
    <property type="match status" value="1"/>
</dbReference>
<protein>
    <recommendedName>
        <fullName evidence="8">GB1/RHD3-type G domain-containing protein</fullName>
    </recommendedName>
</protein>
<dbReference type="RefSeq" id="XP_012516475.1">
    <property type="nucleotide sequence ID" value="XM_012661021.1"/>
</dbReference>
<dbReference type="InterPro" id="IPR030386">
    <property type="entry name" value="G_GB1_RHD3_dom"/>
</dbReference>
<dbReference type="Gene3D" id="3.40.50.300">
    <property type="entry name" value="P-loop containing nucleotide triphosphate hydrolases"/>
    <property type="match status" value="1"/>
</dbReference>
<dbReference type="PROSITE" id="PS51715">
    <property type="entry name" value="G_GB1_RHD3"/>
    <property type="match status" value="1"/>
</dbReference>
<dbReference type="PANTHER" id="PTHR10751">
    <property type="entry name" value="GUANYLATE BINDING PROTEIN"/>
    <property type="match status" value="1"/>
</dbReference>
<dbReference type="InterPro" id="IPR003191">
    <property type="entry name" value="Guanylate-bd/ATL_C"/>
</dbReference>
<dbReference type="InterPro" id="IPR027417">
    <property type="entry name" value="P-loop_NTPase"/>
</dbReference>
<dbReference type="CDD" id="cd01851">
    <property type="entry name" value="GBP"/>
    <property type="match status" value="1"/>
</dbReference>
<keyword evidence="4" id="KW-0391">Immunity</keyword>
<dbReference type="GO" id="GO:0005525">
    <property type="term" value="F:GTP binding"/>
    <property type="evidence" value="ECO:0007669"/>
    <property type="project" value="UniProtKB-KW"/>
</dbReference>
<evidence type="ECO:0000313" key="9">
    <source>
        <dbReference type="Ensembl" id="ENSPCOP00000000028.1"/>
    </source>
</evidence>
<keyword evidence="2" id="KW-0547">Nucleotide-binding</keyword>
<keyword evidence="3" id="KW-0378">Hydrolase</keyword>
<evidence type="ECO:0000256" key="5">
    <source>
        <dbReference type="ARBA" id="ARBA00023134"/>
    </source>
</evidence>
<dbReference type="Pfam" id="PF02841">
    <property type="entry name" value="GBP_C"/>
    <property type="match status" value="1"/>
</dbReference>
<dbReference type="OMA" id="MQSDNFC"/>
<organism evidence="9 10">
    <name type="scientific">Propithecus coquereli</name>
    <name type="common">Coquerel's sifaka</name>
    <name type="synonym">Propithecus verreauxi coquereli</name>
    <dbReference type="NCBI Taxonomy" id="379532"/>
    <lineage>
        <taxon>Eukaryota</taxon>
        <taxon>Metazoa</taxon>
        <taxon>Chordata</taxon>
        <taxon>Craniata</taxon>
        <taxon>Vertebrata</taxon>
        <taxon>Euteleostomi</taxon>
        <taxon>Mammalia</taxon>
        <taxon>Eutheria</taxon>
        <taxon>Euarchontoglires</taxon>
        <taxon>Primates</taxon>
        <taxon>Strepsirrhini</taxon>
        <taxon>Lemuriformes</taxon>
        <taxon>Indriidae</taxon>
        <taxon>Propithecus</taxon>
    </lineage>
</organism>
<dbReference type="GeneID" id="105823767"/>
<keyword evidence="1" id="KW-0399">Innate immunity</keyword>
<accession>A0A2K6EE86</accession>
<dbReference type="FunFam" id="3.40.50.300:FF:000422">
    <property type="entry name" value="Guanylate-binding protein 1"/>
    <property type="match status" value="1"/>
</dbReference>
<dbReference type="Pfam" id="PF02263">
    <property type="entry name" value="GBP"/>
    <property type="match status" value="1"/>
</dbReference>
<keyword evidence="10" id="KW-1185">Reference proteome</keyword>
<dbReference type="InterPro" id="IPR036543">
    <property type="entry name" value="Guanylate-bd_C_sf"/>
</dbReference>
<dbReference type="InterPro" id="IPR015894">
    <property type="entry name" value="Guanylate-bd_N"/>
</dbReference>
<feature type="coiled-coil region" evidence="7">
    <location>
        <begin position="490"/>
        <end position="551"/>
    </location>
</feature>
<evidence type="ECO:0000259" key="8">
    <source>
        <dbReference type="PROSITE" id="PS51715"/>
    </source>
</evidence>
<evidence type="ECO:0000256" key="6">
    <source>
        <dbReference type="PROSITE-ProRule" id="PRU01052"/>
    </source>
</evidence>
<dbReference type="CDD" id="cd16269">
    <property type="entry name" value="GBP_C"/>
    <property type="match status" value="1"/>
</dbReference>
<reference evidence="9" key="2">
    <citation type="submission" date="2025-09" db="UniProtKB">
        <authorList>
            <consortium name="Ensembl"/>
        </authorList>
    </citation>
    <scope>IDENTIFICATION</scope>
</reference>
<dbReference type="GeneTree" id="ENSGT00940000164365"/>